<protein>
    <recommendedName>
        <fullName evidence="4">DUF1499 domain-containing protein</fullName>
    </recommendedName>
</protein>
<keyword evidence="3" id="KW-1185">Reference proteome</keyword>
<name>A0ABZ3HBI4_9BACT</name>
<dbReference type="RefSeq" id="WP_345973254.1">
    <property type="nucleotide sequence ID" value="NZ_CP147920.1"/>
</dbReference>
<dbReference type="Proteomes" id="UP001447842">
    <property type="component" value="Chromosome"/>
</dbReference>
<proteinExistence type="predicted"/>
<dbReference type="InterPro" id="IPR045677">
    <property type="entry name" value="DUF6197"/>
</dbReference>
<evidence type="ECO:0000256" key="1">
    <source>
        <dbReference type="SAM" id="Phobius"/>
    </source>
</evidence>
<evidence type="ECO:0008006" key="4">
    <source>
        <dbReference type="Google" id="ProtNLM"/>
    </source>
</evidence>
<evidence type="ECO:0000313" key="2">
    <source>
        <dbReference type="EMBL" id="XAU15887.1"/>
    </source>
</evidence>
<gene>
    <name evidence="2" type="ORF">WCY31_04085</name>
</gene>
<dbReference type="Pfam" id="PF19698">
    <property type="entry name" value="DUF6197"/>
    <property type="match status" value="1"/>
</dbReference>
<organism evidence="2 3">
    <name type="scientific">Sulfurimonas diazotrophicus</name>
    <dbReference type="NCBI Taxonomy" id="3131939"/>
    <lineage>
        <taxon>Bacteria</taxon>
        <taxon>Pseudomonadati</taxon>
        <taxon>Campylobacterota</taxon>
        <taxon>Epsilonproteobacteria</taxon>
        <taxon>Campylobacterales</taxon>
        <taxon>Sulfurimonadaceae</taxon>
        <taxon>Sulfurimonas</taxon>
    </lineage>
</organism>
<accession>A0ABZ3HBI4</accession>
<evidence type="ECO:0000313" key="3">
    <source>
        <dbReference type="Proteomes" id="UP001447842"/>
    </source>
</evidence>
<feature type="transmembrane region" description="Helical" evidence="1">
    <location>
        <begin position="6"/>
        <end position="27"/>
    </location>
</feature>
<keyword evidence="1" id="KW-1133">Transmembrane helix</keyword>
<keyword evidence="1" id="KW-0472">Membrane</keyword>
<reference evidence="2 3" key="1">
    <citation type="submission" date="2024-03" db="EMBL/GenBank/DDBJ databases">
        <title>Sulfurimonas sp. HSL3-1.</title>
        <authorList>
            <person name="Wang S."/>
        </authorList>
    </citation>
    <scope>NUCLEOTIDE SEQUENCE [LARGE SCALE GENOMIC DNA]</scope>
    <source>
        <strain evidence="2 3">HSL3-1</strain>
    </source>
</reference>
<sequence length="162" mass="18639">MKKYILYTLLSLLLLGSFIIFGVIGVYKTENGIVLGLPDYERRDVRVTPVDLEILSRADALLHNESAWRKAPVPDCAQSEKLDLYCALERASVEVIGHYVHRQPALQEVRFAIDDRYRARWTKHRLIDFNADKATSFEEVKSILEQATSTVKAKLSRYKNQQ</sequence>
<dbReference type="EMBL" id="CP147920">
    <property type="protein sequence ID" value="XAU15887.1"/>
    <property type="molecule type" value="Genomic_DNA"/>
</dbReference>
<keyword evidence="1" id="KW-0812">Transmembrane</keyword>